<keyword evidence="4" id="KW-1185">Reference proteome</keyword>
<feature type="compositionally biased region" description="Low complexity" evidence="1">
    <location>
        <begin position="117"/>
        <end position="158"/>
    </location>
</feature>
<feature type="region of interest" description="Disordered" evidence="1">
    <location>
        <begin position="48"/>
        <end position="160"/>
    </location>
</feature>
<keyword evidence="2" id="KW-0812">Transmembrane</keyword>
<dbReference type="EMBL" id="JAACJJ010000001">
    <property type="protein sequence ID" value="KAF5330875.1"/>
    <property type="molecule type" value="Genomic_DNA"/>
</dbReference>
<feature type="region of interest" description="Disordered" evidence="1">
    <location>
        <begin position="358"/>
        <end position="378"/>
    </location>
</feature>
<dbReference type="Proteomes" id="UP000567179">
    <property type="component" value="Unassembled WGS sequence"/>
</dbReference>
<feature type="compositionally biased region" description="Polar residues" evidence="1">
    <location>
        <begin position="358"/>
        <end position="373"/>
    </location>
</feature>
<keyword evidence="2" id="KW-0472">Membrane</keyword>
<reference evidence="3 4" key="1">
    <citation type="journal article" date="2020" name="ISME J.">
        <title>Uncovering the hidden diversity of litter-decomposition mechanisms in mushroom-forming fungi.</title>
        <authorList>
            <person name="Floudas D."/>
            <person name="Bentzer J."/>
            <person name="Ahren D."/>
            <person name="Johansson T."/>
            <person name="Persson P."/>
            <person name="Tunlid A."/>
        </authorList>
    </citation>
    <scope>NUCLEOTIDE SEQUENCE [LARGE SCALE GENOMIC DNA]</scope>
    <source>
        <strain evidence="3 4">CBS 101986</strain>
    </source>
</reference>
<dbReference type="AlphaFoldDB" id="A0A8H5BWK1"/>
<comment type="caution">
    <text evidence="3">The sequence shown here is derived from an EMBL/GenBank/DDBJ whole genome shotgun (WGS) entry which is preliminary data.</text>
</comment>
<organism evidence="3 4">
    <name type="scientific">Psilocybe cf. subviscida</name>
    <dbReference type="NCBI Taxonomy" id="2480587"/>
    <lineage>
        <taxon>Eukaryota</taxon>
        <taxon>Fungi</taxon>
        <taxon>Dikarya</taxon>
        <taxon>Basidiomycota</taxon>
        <taxon>Agaricomycotina</taxon>
        <taxon>Agaricomycetes</taxon>
        <taxon>Agaricomycetidae</taxon>
        <taxon>Agaricales</taxon>
        <taxon>Agaricineae</taxon>
        <taxon>Strophariaceae</taxon>
        <taxon>Psilocybe</taxon>
    </lineage>
</organism>
<evidence type="ECO:0000256" key="2">
    <source>
        <dbReference type="SAM" id="Phobius"/>
    </source>
</evidence>
<sequence length="458" mass="49452">MPLAVFDGIEDGTYRGFMTHAKVLWTVYANLPRRYIYRFLDDMCPPHSALRPRPPSSRSIKDMSPIPKIRPHRRDFHSGFSSGGLSGSKNNNDDDGEDDNNNNNNNGDDGGDDDNNNNRSGSDSSDRQSSSHRSSSSSNDGDSNSSNNNSDSNNNNNGFPFPIPVRKSTIVVISSVYSSIIQNVTVTAPPPLLTASATAPTLTPTPTPTPTSTPTPTPTPIPSSTLIEAYTTAPSPFTQPSNSSIADPLNALNSPTESKPLPMTSILAILMGVLFCITLALVVYVSRDRLPCQCIRRKKAPSKYSAPKSGRSNGTSTTTWRDYLTTTFYTRSHCTRSIMGGSSWSSFDALSRFQFPTPSARSAGSRVETNSSIARGPSVLLQRSEGASPDMLQVPQSARRPISTGSTQDLLNARWDTPFGRESRPESASSLSQYPFEVQSSDGMSAGHDQTAATRLQP</sequence>
<feature type="region of interest" description="Disordered" evidence="1">
    <location>
        <begin position="195"/>
        <end position="219"/>
    </location>
</feature>
<feature type="region of interest" description="Disordered" evidence="1">
    <location>
        <begin position="392"/>
        <end position="458"/>
    </location>
</feature>
<evidence type="ECO:0000313" key="4">
    <source>
        <dbReference type="Proteomes" id="UP000567179"/>
    </source>
</evidence>
<evidence type="ECO:0000313" key="3">
    <source>
        <dbReference type="EMBL" id="KAF5330875.1"/>
    </source>
</evidence>
<name>A0A8H5BWK1_9AGAR</name>
<accession>A0A8H5BWK1</accession>
<evidence type="ECO:0000256" key="1">
    <source>
        <dbReference type="SAM" id="MobiDB-lite"/>
    </source>
</evidence>
<gene>
    <name evidence="3" type="ORF">D9619_005283</name>
</gene>
<feature type="compositionally biased region" description="Pro residues" evidence="1">
    <location>
        <begin position="203"/>
        <end position="219"/>
    </location>
</feature>
<feature type="transmembrane region" description="Helical" evidence="2">
    <location>
        <begin position="266"/>
        <end position="286"/>
    </location>
</feature>
<protein>
    <submittedName>
        <fullName evidence="3">Uncharacterized protein</fullName>
    </submittedName>
</protein>
<keyword evidence="2" id="KW-1133">Transmembrane helix</keyword>
<feature type="compositionally biased region" description="Polar residues" evidence="1">
    <location>
        <begin position="426"/>
        <end position="443"/>
    </location>
</feature>
<proteinExistence type="predicted"/>